<comment type="caution">
    <text evidence="3">The sequence shown here is derived from an EMBL/GenBank/DDBJ whole genome shotgun (WGS) entry which is preliminary data.</text>
</comment>
<keyword evidence="1" id="KW-0175">Coiled coil</keyword>
<dbReference type="OrthoDB" id="5218140at2759"/>
<feature type="region of interest" description="Disordered" evidence="2">
    <location>
        <begin position="23"/>
        <end position="66"/>
    </location>
</feature>
<dbReference type="CDD" id="cd14688">
    <property type="entry name" value="bZIP_YAP"/>
    <property type="match status" value="1"/>
</dbReference>
<feature type="region of interest" description="Disordered" evidence="2">
    <location>
        <begin position="246"/>
        <end position="275"/>
    </location>
</feature>
<dbReference type="Gene3D" id="1.20.5.170">
    <property type="match status" value="1"/>
</dbReference>
<feature type="coiled-coil region" evidence="1">
    <location>
        <begin position="84"/>
        <end position="118"/>
    </location>
</feature>
<proteinExistence type="predicted"/>
<protein>
    <recommendedName>
        <fullName evidence="5">BZIP domain-containing protein</fullName>
    </recommendedName>
</protein>
<evidence type="ECO:0008006" key="5">
    <source>
        <dbReference type="Google" id="ProtNLM"/>
    </source>
</evidence>
<dbReference type="STRING" id="150374.A0A0M8N4H0"/>
<dbReference type="AlphaFoldDB" id="A0A0M8N4H0"/>
<keyword evidence="4" id="KW-1185">Reference proteome</keyword>
<gene>
    <name evidence="3" type="ORF">ESCO_000854</name>
</gene>
<evidence type="ECO:0000256" key="2">
    <source>
        <dbReference type="SAM" id="MobiDB-lite"/>
    </source>
</evidence>
<name>A0A0M8N4H0_ESCWE</name>
<dbReference type="EMBL" id="LGSR01000020">
    <property type="protein sequence ID" value="KOS19661.1"/>
    <property type="molecule type" value="Genomic_DNA"/>
</dbReference>
<sequence length="417" mass="44834">MPSTTLNTLLDPLRTRISHWKDTARHQDHASAPIKHPSAPRRAASRQPDATGAPSTDGSDKARARRAQVCRAQIKHRQRKAHHIAQLELDIAQLRDMVAAAEAQAAELRRNNDAIRRILRAAGVLAPGAGLPAPSPHRRGSGSGLMMMMMQRHRPTARQLARMDVRAMSASSPPSAELDGPLPAADDVTVSLGMSPALGLPCLRISREARRAAAAGVGFEMTAHQETRVINFILAMEHGCWAHFRPAGSQHTGGGRSGEEGKQEEGGEEDENSGACYGHHLTASAYLMAGAPESAYLERVAAANANAAAAAAAALGQPGEQQQVLQWTSASGISLARLYGLALSLNQDQAELTPVQAWFELVDRYGLGALFQDGVLETLERELSAAVRCLHFGAVMSRVSFEDIVWRTLDSRFEKSL</sequence>
<organism evidence="3 4">
    <name type="scientific">Escovopsis weberi</name>
    <dbReference type="NCBI Taxonomy" id="150374"/>
    <lineage>
        <taxon>Eukaryota</taxon>
        <taxon>Fungi</taxon>
        <taxon>Dikarya</taxon>
        <taxon>Ascomycota</taxon>
        <taxon>Pezizomycotina</taxon>
        <taxon>Sordariomycetes</taxon>
        <taxon>Hypocreomycetidae</taxon>
        <taxon>Hypocreales</taxon>
        <taxon>Hypocreaceae</taxon>
        <taxon>Escovopsis</taxon>
    </lineage>
</organism>
<dbReference type="Proteomes" id="UP000053831">
    <property type="component" value="Unassembled WGS sequence"/>
</dbReference>
<evidence type="ECO:0000313" key="3">
    <source>
        <dbReference type="EMBL" id="KOS19661.1"/>
    </source>
</evidence>
<accession>A0A0M8N4H0</accession>
<evidence type="ECO:0000313" key="4">
    <source>
        <dbReference type="Proteomes" id="UP000053831"/>
    </source>
</evidence>
<reference evidence="3 4" key="1">
    <citation type="submission" date="2015-07" db="EMBL/GenBank/DDBJ databases">
        <title>The genome of the fungus Escovopsis weberi, a specialized disease agent of ant agriculture.</title>
        <authorList>
            <person name="de Man T.J."/>
            <person name="Stajich J.E."/>
            <person name="Kubicek C.P."/>
            <person name="Chenthamara K."/>
            <person name="Atanasova L."/>
            <person name="Druzhinina I.S."/>
            <person name="Birnbaum S."/>
            <person name="Barribeau S.M."/>
            <person name="Teiling C."/>
            <person name="Suen G."/>
            <person name="Currie C."/>
            <person name="Gerardo N.M."/>
        </authorList>
    </citation>
    <scope>NUCLEOTIDE SEQUENCE [LARGE SCALE GENOMIC DNA]</scope>
</reference>
<evidence type="ECO:0000256" key="1">
    <source>
        <dbReference type="SAM" id="Coils"/>
    </source>
</evidence>